<evidence type="ECO:0000313" key="2">
    <source>
        <dbReference type="Proteomes" id="UP000289821"/>
    </source>
</evidence>
<gene>
    <name evidence="1" type="ORF">DSM04_102129</name>
</gene>
<reference evidence="1 2" key="1">
    <citation type="submission" date="2018-07" db="EMBL/GenBank/DDBJ databases">
        <title>Leeuwenhoekiella genomics.</title>
        <authorList>
            <person name="Tahon G."/>
            <person name="Willems A."/>
        </authorList>
    </citation>
    <scope>NUCLEOTIDE SEQUENCE [LARGE SCALE GENOMIC DNA]</scope>
    <source>
        <strain evidence="1 2">R-50232</strain>
    </source>
</reference>
<organism evidence="1 2">
    <name type="scientific">Leeuwenhoekiella aestuarii</name>
    <dbReference type="NCBI Taxonomy" id="2249426"/>
    <lineage>
        <taxon>Bacteria</taxon>
        <taxon>Pseudomonadati</taxon>
        <taxon>Bacteroidota</taxon>
        <taxon>Flavobacteriia</taxon>
        <taxon>Flavobacteriales</taxon>
        <taxon>Flavobacteriaceae</taxon>
        <taxon>Leeuwenhoekiella</taxon>
    </lineage>
</organism>
<proteinExistence type="predicted"/>
<evidence type="ECO:0000313" key="1">
    <source>
        <dbReference type="EMBL" id="RXG16556.1"/>
    </source>
</evidence>
<dbReference type="RefSeq" id="WP_128760235.1">
    <property type="nucleotide sequence ID" value="NZ_QOVI01000002.1"/>
</dbReference>
<keyword evidence="2" id="KW-1185">Reference proteome</keyword>
<name>A0A4Q0NWK1_9FLAO</name>
<comment type="caution">
    <text evidence="1">The sequence shown here is derived from an EMBL/GenBank/DDBJ whole genome shotgun (WGS) entry which is preliminary data.</text>
</comment>
<dbReference type="EMBL" id="QOVI01000002">
    <property type="protein sequence ID" value="RXG16556.1"/>
    <property type="molecule type" value="Genomic_DNA"/>
</dbReference>
<dbReference type="Proteomes" id="UP000289821">
    <property type="component" value="Unassembled WGS sequence"/>
</dbReference>
<sequence>MKQLLYILKFEKYDFIKIGITKNISSRILRLQNETGMYVDHLQSRVYTNPKSQEVVLLERNLLSITKSFDPKVDWNKTFGGINEFRAGNCIDVIEKFIGEQKTYGKDFKLHIGIDICGNYNHGIPKSYFPIFYPVKGFSPELKYDIMKYCDSEKMRFVDFQHQACYFYLQHLTKVRDNLVIPKYDNYFKV</sequence>
<dbReference type="AlphaFoldDB" id="A0A4Q0NWK1"/>
<accession>A0A4Q0NWK1</accession>
<protein>
    <submittedName>
        <fullName evidence="1">Uncharacterized protein</fullName>
    </submittedName>
</protein>